<evidence type="ECO:0000313" key="4">
    <source>
        <dbReference type="EMBL" id="MPW26805.1"/>
    </source>
</evidence>
<dbReference type="PANTHER" id="PTHR43479">
    <property type="entry name" value="ACREF/ENVCD OPERON REPRESSOR-RELATED"/>
    <property type="match status" value="1"/>
</dbReference>
<dbReference type="PANTHER" id="PTHR43479:SF11">
    <property type="entry name" value="ACREF_ENVCD OPERON REPRESSOR-RELATED"/>
    <property type="match status" value="1"/>
</dbReference>
<evidence type="ECO:0000256" key="2">
    <source>
        <dbReference type="PROSITE-ProRule" id="PRU00335"/>
    </source>
</evidence>
<evidence type="ECO:0000256" key="1">
    <source>
        <dbReference type="ARBA" id="ARBA00023125"/>
    </source>
</evidence>
<dbReference type="GO" id="GO:0003677">
    <property type="term" value="F:DNA binding"/>
    <property type="evidence" value="ECO:0007669"/>
    <property type="project" value="UniProtKB-UniRule"/>
</dbReference>
<dbReference type="PRINTS" id="PR00455">
    <property type="entry name" value="HTHTETR"/>
</dbReference>
<reference evidence="4 5" key="1">
    <citation type="submission" date="2019-10" db="EMBL/GenBank/DDBJ databases">
        <title>Alkalibaculum tamaniensis sp.nov., a new alkaliphilic acetogen, isolated on methoxylated aromatics from a mud volcano.</title>
        <authorList>
            <person name="Khomyakova M.A."/>
            <person name="Merkel A.Y."/>
            <person name="Bonch-Osmolovskaya E.A."/>
            <person name="Slobodkin A.I."/>
        </authorList>
    </citation>
    <scope>NUCLEOTIDE SEQUENCE [LARGE SCALE GENOMIC DNA]</scope>
    <source>
        <strain evidence="4 5">M08DMB</strain>
    </source>
</reference>
<name>A0A6A7KBT0_9FIRM</name>
<keyword evidence="5" id="KW-1185">Reference proteome</keyword>
<dbReference type="Gene3D" id="1.10.357.10">
    <property type="entry name" value="Tetracycline Repressor, domain 2"/>
    <property type="match status" value="1"/>
</dbReference>
<protein>
    <submittedName>
        <fullName evidence="4">TetR family transcriptional regulator</fullName>
    </submittedName>
</protein>
<comment type="caution">
    <text evidence="4">The sequence shown here is derived from an EMBL/GenBank/DDBJ whole genome shotgun (WGS) entry which is preliminary data.</text>
</comment>
<dbReference type="InterPro" id="IPR009057">
    <property type="entry name" value="Homeodomain-like_sf"/>
</dbReference>
<sequence>MLEGINLATYDNGLNTKETIINSCKKLFYENGYVKTTYSDICEDANINQGSIYYHFKRKNNIAGIIYCDFLSQNKKFIHNIIGDKYGLQICTAVEIRNYWNMFLNDEKAKKFYYEIAKERIVVESFKETGEEFFRLHRKEYNLDIDDEKLKLINLSSSAIESECIIGLIDNYIHLTIDGVSDFEIRTIYEFMEVSYKRIEEILRISKEIYSKMNVRMNKYFKLELMKDI</sequence>
<dbReference type="PROSITE" id="PS50977">
    <property type="entry name" value="HTH_TETR_2"/>
    <property type="match status" value="1"/>
</dbReference>
<feature type="domain" description="HTH tetR-type" evidence="3">
    <location>
        <begin position="14"/>
        <end position="74"/>
    </location>
</feature>
<dbReference type="EMBL" id="WHNX01000027">
    <property type="protein sequence ID" value="MPW26805.1"/>
    <property type="molecule type" value="Genomic_DNA"/>
</dbReference>
<dbReference type="InterPro" id="IPR050624">
    <property type="entry name" value="HTH-type_Tx_Regulator"/>
</dbReference>
<evidence type="ECO:0000259" key="3">
    <source>
        <dbReference type="PROSITE" id="PS50977"/>
    </source>
</evidence>
<feature type="DNA-binding region" description="H-T-H motif" evidence="2">
    <location>
        <begin position="37"/>
        <end position="56"/>
    </location>
</feature>
<dbReference type="Proteomes" id="UP000440004">
    <property type="component" value="Unassembled WGS sequence"/>
</dbReference>
<dbReference type="InterPro" id="IPR001647">
    <property type="entry name" value="HTH_TetR"/>
</dbReference>
<dbReference type="SUPFAM" id="SSF46689">
    <property type="entry name" value="Homeodomain-like"/>
    <property type="match status" value="1"/>
</dbReference>
<proteinExistence type="predicted"/>
<dbReference type="Pfam" id="PF00440">
    <property type="entry name" value="TetR_N"/>
    <property type="match status" value="1"/>
</dbReference>
<keyword evidence="1 2" id="KW-0238">DNA-binding</keyword>
<accession>A0A6A7KBT0</accession>
<dbReference type="AlphaFoldDB" id="A0A6A7KBT0"/>
<organism evidence="4 5">
    <name type="scientific">Alkalibaculum sporogenes</name>
    <dbReference type="NCBI Taxonomy" id="2655001"/>
    <lineage>
        <taxon>Bacteria</taxon>
        <taxon>Bacillati</taxon>
        <taxon>Bacillota</taxon>
        <taxon>Clostridia</taxon>
        <taxon>Eubacteriales</taxon>
        <taxon>Eubacteriaceae</taxon>
        <taxon>Alkalibaculum</taxon>
    </lineage>
</organism>
<gene>
    <name evidence="4" type="ORF">GC105_13520</name>
</gene>
<evidence type="ECO:0000313" key="5">
    <source>
        <dbReference type="Proteomes" id="UP000440004"/>
    </source>
</evidence>